<gene>
    <name evidence="8" type="ORF">NCGR_LOCUS51763</name>
</gene>
<feature type="transmembrane region" description="Helical" evidence="6">
    <location>
        <begin position="183"/>
        <end position="203"/>
    </location>
</feature>
<protein>
    <recommendedName>
        <fullName evidence="7">Major facilitator superfamily (MFS) profile domain-containing protein</fullName>
    </recommendedName>
</protein>
<feature type="domain" description="Major facilitator superfamily (MFS) profile" evidence="7">
    <location>
        <begin position="15"/>
        <end position="434"/>
    </location>
</feature>
<feature type="transmembrane region" description="Helical" evidence="6">
    <location>
        <begin position="95"/>
        <end position="113"/>
    </location>
</feature>
<dbReference type="GO" id="GO:0022857">
    <property type="term" value="F:transmembrane transporter activity"/>
    <property type="evidence" value="ECO:0007669"/>
    <property type="project" value="InterPro"/>
</dbReference>
<evidence type="ECO:0000256" key="1">
    <source>
        <dbReference type="ARBA" id="ARBA00004141"/>
    </source>
</evidence>
<dbReference type="OrthoDB" id="419616at2759"/>
<feature type="transmembrane region" description="Helical" evidence="6">
    <location>
        <begin position="284"/>
        <end position="303"/>
    </location>
</feature>
<dbReference type="CDD" id="cd17330">
    <property type="entry name" value="MFS_SLC46_TetA_like"/>
    <property type="match status" value="1"/>
</dbReference>
<evidence type="ECO:0000256" key="6">
    <source>
        <dbReference type="SAM" id="Phobius"/>
    </source>
</evidence>
<feature type="transmembrane region" description="Helical" evidence="6">
    <location>
        <begin position="154"/>
        <end position="171"/>
    </location>
</feature>
<feature type="transmembrane region" description="Helical" evidence="6">
    <location>
        <begin position="251"/>
        <end position="272"/>
    </location>
</feature>
<keyword evidence="5 6" id="KW-0472">Membrane</keyword>
<evidence type="ECO:0000256" key="5">
    <source>
        <dbReference type="ARBA" id="ARBA00023136"/>
    </source>
</evidence>
<comment type="caution">
    <text evidence="8">The sequence shown here is derived from an EMBL/GenBank/DDBJ whole genome shotgun (WGS) entry which is preliminary data.</text>
</comment>
<accession>A0A811RDV6</accession>
<keyword evidence="4 6" id="KW-1133">Transmembrane helix</keyword>
<dbReference type="Pfam" id="PF07690">
    <property type="entry name" value="MFS_1"/>
    <property type="match status" value="1"/>
</dbReference>
<evidence type="ECO:0000313" key="8">
    <source>
        <dbReference type="EMBL" id="CAD6268458.1"/>
    </source>
</evidence>
<feature type="transmembrane region" description="Helical" evidence="6">
    <location>
        <begin position="410"/>
        <end position="430"/>
    </location>
</feature>
<organism evidence="8 9">
    <name type="scientific">Miscanthus lutarioriparius</name>
    <dbReference type="NCBI Taxonomy" id="422564"/>
    <lineage>
        <taxon>Eukaryota</taxon>
        <taxon>Viridiplantae</taxon>
        <taxon>Streptophyta</taxon>
        <taxon>Embryophyta</taxon>
        <taxon>Tracheophyta</taxon>
        <taxon>Spermatophyta</taxon>
        <taxon>Magnoliopsida</taxon>
        <taxon>Liliopsida</taxon>
        <taxon>Poales</taxon>
        <taxon>Poaceae</taxon>
        <taxon>PACMAD clade</taxon>
        <taxon>Panicoideae</taxon>
        <taxon>Andropogonodae</taxon>
        <taxon>Andropogoneae</taxon>
        <taxon>Saccharinae</taxon>
        <taxon>Miscanthus</taxon>
    </lineage>
</organism>
<reference evidence="8" key="1">
    <citation type="submission" date="2020-10" db="EMBL/GenBank/DDBJ databases">
        <authorList>
            <person name="Han B."/>
            <person name="Lu T."/>
            <person name="Zhao Q."/>
            <person name="Huang X."/>
            <person name="Zhao Y."/>
        </authorList>
    </citation>
    <scope>NUCLEOTIDE SEQUENCE</scope>
</reference>
<dbReference type="SUPFAM" id="SSF103473">
    <property type="entry name" value="MFS general substrate transporter"/>
    <property type="match status" value="1"/>
</dbReference>
<evidence type="ECO:0000256" key="4">
    <source>
        <dbReference type="ARBA" id="ARBA00022989"/>
    </source>
</evidence>
<dbReference type="InterPro" id="IPR011701">
    <property type="entry name" value="MFS"/>
</dbReference>
<keyword evidence="2" id="KW-0813">Transport</keyword>
<evidence type="ECO:0000256" key="2">
    <source>
        <dbReference type="ARBA" id="ARBA00022448"/>
    </source>
</evidence>
<dbReference type="EMBL" id="CAJGYO010000014">
    <property type="protein sequence ID" value="CAD6268458.1"/>
    <property type="molecule type" value="Genomic_DNA"/>
</dbReference>
<dbReference type="Proteomes" id="UP000604825">
    <property type="component" value="Unassembled WGS sequence"/>
</dbReference>
<dbReference type="PROSITE" id="PS00216">
    <property type="entry name" value="SUGAR_TRANSPORT_1"/>
    <property type="match status" value="1"/>
</dbReference>
<dbReference type="PANTHER" id="PTHR23504:SF108">
    <property type="entry name" value="OS11G0151500 PROTEIN"/>
    <property type="match status" value="1"/>
</dbReference>
<feature type="transmembrane region" description="Helical" evidence="6">
    <location>
        <begin position="12"/>
        <end position="29"/>
    </location>
</feature>
<feature type="transmembrane region" description="Helical" evidence="6">
    <location>
        <begin position="119"/>
        <end position="142"/>
    </location>
</feature>
<name>A0A811RDV6_9POAL</name>
<dbReference type="InterPro" id="IPR005829">
    <property type="entry name" value="Sugar_transporter_CS"/>
</dbReference>
<keyword evidence="3 6" id="KW-0812">Transmembrane</keyword>
<dbReference type="AlphaFoldDB" id="A0A811RDV6"/>
<dbReference type="GO" id="GO:0016020">
    <property type="term" value="C:membrane"/>
    <property type="evidence" value="ECO:0007669"/>
    <property type="project" value="UniProtKB-SubCell"/>
</dbReference>
<sequence length="466" mass="50868">MGCLGGDEMRVVMRPLLHLLVGMVLYGVAEEMIVPALVDKVTTALCPLSATSSASTPCSEAFYLTGLQSSVGGIFRTIGLTLMGQLADEYGRKPILLLSASTSIIPFALLAWKNSRATVHVYLVMRTFSYMIGQGTIIYLAVTYTADVVEPSKRAAAFGILTGIFSASHALGNICSMFLPESWIFQVSVVLSVLSVLYMKLYLVETVQRAPSVPCQRLTLSSLVVSLPQQRWNCMKENISIIKNSETLRRITFISFFYELGMMGISDVLLYYLKSVFGFDKDQFSEILMVVDIGSIFSQILVLPLLSRVIGGKGVLCISILTSIAYAFLYGVAWAWWVPYICSSLGVICVLAKPATYAIISGEVLSTDQGKAQGFVGTMQSMATLLAPLYMSPLTSYFISPEAPFNCRGFSFLMAGFFLAISLCFAWTLIPERKDKCSEVAVSGQPDEEAEQAPLLANRIAINTIC</sequence>
<evidence type="ECO:0000313" key="9">
    <source>
        <dbReference type="Proteomes" id="UP000604825"/>
    </source>
</evidence>
<comment type="subcellular location">
    <subcellularLocation>
        <location evidence="1">Membrane</location>
        <topology evidence="1">Multi-pass membrane protein</topology>
    </subcellularLocation>
</comment>
<dbReference type="Gene3D" id="1.20.1250.20">
    <property type="entry name" value="MFS general substrate transporter like domains"/>
    <property type="match status" value="1"/>
</dbReference>
<keyword evidence="9" id="KW-1185">Reference proteome</keyword>
<proteinExistence type="predicted"/>
<dbReference type="InterPro" id="IPR020846">
    <property type="entry name" value="MFS_dom"/>
</dbReference>
<evidence type="ECO:0000256" key="3">
    <source>
        <dbReference type="ARBA" id="ARBA00022692"/>
    </source>
</evidence>
<dbReference type="PANTHER" id="PTHR23504">
    <property type="entry name" value="MAJOR FACILITATOR SUPERFAMILY DOMAIN-CONTAINING PROTEIN 10"/>
    <property type="match status" value="1"/>
</dbReference>
<feature type="transmembrane region" description="Helical" evidence="6">
    <location>
        <begin position="315"/>
        <end position="337"/>
    </location>
</feature>
<evidence type="ECO:0000259" key="7">
    <source>
        <dbReference type="PROSITE" id="PS50850"/>
    </source>
</evidence>
<dbReference type="PROSITE" id="PS50850">
    <property type="entry name" value="MFS"/>
    <property type="match status" value="1"/>
</dbReference>
<dbReference type="InterPro" id="IPR036259">
    <property type="entry name" value="MFS_trans_sf"/>
</dbReference>